<dbReference type="InterPro" id="IPR017932">
    <property type="entry name" value="GATase_2_dom"/>
</dbReference>
<accession>W4M7I4</accession>
<dbReference type="GO" id="GO:0005829">
    <property type="term" value="C:cytosol"/>
    <property type="evidence" value="ECO:0007669"/>
    <property type="project" value="TreeGrafter"/>
</dbReference>
<evidence type="ECO:0000256" key="5">
    <source>
        <dbReference type="ARBA" id="ARBA00022840"/>
    </source>
</evidence>
<dbReference type="InterPro" id="IPR006426">
    <property type="entry name" value="Asn_synth_AEB"/>
</dbReference>
<dbReference type="InterPro" id="IPR051786">
    <property type="entry name" value="ASN_synthetase/amidase"/>
</dbReference>
<dbReference type="CDD" id="cd01991">
    <property type="entry name" value="Asn_synthase_B_C"/>
    <property type="match status" value="1"/>
</dbReference>
<dbReference type="Pfam" id="PF13537">
    <property type="entry name" value="GATase_7"/>
    <property type="match status" value="1"/>
</dbReference>
<gene>
    <name evidence="12" type="ORF">ETSY2_18690</name>
</gene>
<feature type="binding site" evidence="9">
    <location>
        <begin position="354"/>
        <end position="355"/>
    </location>
    <ligand>
        <name>ATP</name>
        <dbReference type="ChEBI" id="CHEBI:30616"/>
    </ligand>
</feature>
<comment type="pathway">
    <text evidence="1">Amino-acid biosynthesis; L-asparagine biosynthesis; L-asparagine from L-aspartate (L-Gln route): step 1/1.</text>
</comment>
<dbReference type="Gene3D" id="3.40.50.620">
    <property type="entry name" value="HUPs"/>
    <property type="match status" value="1"/>
</dbReference>
<dbReference type="InterPro" id="IPR033738">
    <property type="entry name" value="AsnB_N"/>
</dbReference>
<keyword evidence="13" id="KW-1185">Reference proteome</keyword>
<feature type="domain" description="Glutamine amidotransferase type-2" evidence="11">
    <location>
        <begin position="2"/>
        <end position="208"/>
    </location>
</feature>
<evidence type="ECO:0000313" key="13">
    <source>
        <dbReference type="Proteomes" id="UP000019140"/>
    </source>
</evidence>
<dbReference type="EMBL" id="AZHX01000767">
    <property type="protein sequence ID" value="ETX06175.1"/>
    <property type="molecule type" value="Genomic_DNA"/>
</dbReference>
<dbReference type="SUPFAM" id="SSF56235">
    <property type="entry name" value="N-terminal nucleophile aminohydrolases (Ntn hydrolases)"/>
    <property type="match status" value="1"/>
</dbReference>
<dbReference type="InterPro" id="IPR029055">
    <property type="entry name" value="Ntn_hydrolases_N"/>
</dbReference>
<dbReference type="PIRSF" id="PIRSF001589">
    <property type="entry name" value="Asn_synthetase_glu-h"/>
    <property type="match status" value="1"/>
</dbReference>
<evidence type="ECO:0000256" key="2">
    <source>
        <dbReference type="ARBA" id="ARBA00005752"/>
    </source>
</evidence>
<dbReference type="CDD" id="cd00712">
    <property type="entry name" value="AsnB"/>
    <property type="match status" value="1"/>
</dbReference>
<evidence type="ECO:0000256" key="10">
    <source>
        <dbReference type="PIRSR" id="PIRSR001589-3"/>
    </source>
</evidence>
<dbReference type="Gene3D" id="3.60.20.10">
    <property type="entry name" value="Glutamine Phosphoribosylpyrophosphate, subunit 1, domain 1"/>
    <property type="match status" value="1"/>
</dbReference>
<evidence type="ECO:0000313" key="12">
    <source>
        <dbReference type="EMBL" id="ETX06175.1"/>
    </source>
</evidence>
<feature type="binding site" evidence="9">
    <location>
        <position position="95"/>
    </location>
    <ligand>
        <name>L-glutamine</name>
        <dbReference type="ChEBI" id="CHEBI:58359"/>
    </ligand>
</feature>
<feature type="active site" description="For GATase activity" evidence="8">
    <location>
        <position position="2"/>
    </location>
</feature>
<reference evidence="12 13" key="1">
    <citation type="journal article" date="2014" name="Nature">
        <title>An environmental bacterial taxon with a large and distinct metabolic repertoire.</title>
        <authorList>
            <person name="Wilson M.C."/>
            <person name="Mori T."/>
            <person name="Ruckert C."/>
            <person name="Uria A.R."/>
            <person name="Helf M.J."/>
            <person name="Takada K."/>
            <person name="Gernert C."/>
            <person name="Steffens U.A."/>
            <person name="Heycke N."/>
            <person name="Schmitt S."/>
            <person name="Rinke C."/>
            <person name="Helfrich E.J."/>
            <person name="Brachmann A.O."/>
            <person name="Gurgui C."/>
            <person name="Wakimoto T."/>
            <person name="Kracht M."/>
            <person name="Crusemann M."/>
            <person name="Hentschel U."/>
            <person name="Abe I."/>
            <person name="Matsunaga S."/>
            <person name="Kalinowski J."/>
            <person name="Takeyama H."/>
            <person name="Piel J."/>
        </authorList>
    </citation>
    <scope>NUCLEOTIDE SEQUENCE [LARGE SCALE GENOMIC DNA]</scope>
    <source>
        <strain evidence="13">TSY2</strain>
    </source>
</reference>
<dbReference type="AlphaFoldDB" id="W4M7I4"/>
<evidence type="ECO:0000256" key="7">
    <source>
        <dbReference type="ARBA" id="ARBA00048741"/>
    </source>
</evidence>
<evidence type="ECO:0000259" key="11">
    <source>
        <dbReference type="PROSITE" id="PS51278"/>
    </source>
</evidence>
<dbReference type="PATRIC" id="fig|1429439.4.peg.3166"/>
<protein>
    <recommendedName>
        <fullName evidence="3">asparagine synthase (glutamine-hydrolyzing)</fullName>
        <ecNumber evidence="3">6.3.5.4</ecNumber>
    </recommendedName>
</protein>
<evidence type="ECO:0000256" key="4">
    <source>
        <dbReference type="ARBA" id="ARBA00022741"/>
    </source>
</evidence>
<evidence type="ECO:0000256" key="1">
    <source>
        <dbReference type="ARBA" id="ARBA00005187"/>
    </source>
</evidence>
<name>W4M7I4_9BACT</name>
<keyword evidence="4 9" id="KW-0547">Nucleotide-binding</keyword>
<dbReference type="HOGENOM" id="CLU_014658_3_1_7"/>
<evidence type="ECO:0000256" key="9">
    <source>
        <dbReference type="PIRSR" id="PIRSR001589-2"/>
    </source>
</evidence>
<comment type="caution">
    <text evidence="12">The sequence shown here is derived from an EMBL/GenBank/DDBJ whole genome shotgun (WGS) entry which is preliminary data.</text>
</comment>
<keyword evidence="8" id="KW-0061">Asparagine biosynthesis</keyword>
<sequence length="621" mass="71474">MCGIAGFSWQDEALAGRMTQTLAHRGPDQYGVYTDAWVSLGHRRLSIIDLREHGRQPMSNEDGTVWVTYNGEIYNFPELRQTLEAKGHVFRSRTDTEVIVHAYEEYGPACVEKFNGMFAFAIWDQNERELFLARDRLGIKPLYYYWNHAKFVFASEIKAILQVPEVEREVNPQAVYHYVGYEFVPAPDTMFRHVHKLPPGHYLRLKNGRITVQRYWDMTFRTEKRSPRDYAEQMRAILTESVRKRLISDVPLGVFLSGGLDSSTIVSLMSHCGVEPIKTFSLGYEDETFSELDYARVVAKQFNTEHRELIVEPVTPELIEKAVWQLDEPMTDLSSVPFYLICQRAREHVTVCLSGEGGDESLVGYDRFKASKAHATYALLPDWIRRGIVAPLVRTLPDQPQKKGAVNIIKRFIEGGLLPEEGGHMRWQYFGTPEHEAGLFAPSFHARMTMDPFAPIRAHLAHCQSASRLDREIYIDTKFTMPDSVLMKVDKMSMSHALEVRVPFLDHQFVEFCASIPGDLKLKGYTTKAIFRTAMEGILPDRIRGRGKQGYSFPIKNWLRHDLNDYMTDVLTSSPLMKEAFNFDYIQGLMQEHHAYQANHNHILWALINLAVWHRQFVEAG</sequence>
<organism evidence="12 13">
    <name type="scientific">Candidatus Entotheonella gemina</name>
    <dbReference type="NCBI Taxonomy" id="1429439"/>
    <lineage>
        <taxon>Bacteria</taxon>
        <taxon>Pseudomonadati</taxon>
        <taxon>Nitrospinota/Tectimicrobiota group</taxon>
        <taxon>Candidatus Tectimicrobiota</taxon>
        <taxon>Candidatus Entotheonellia</taxon>
        <taxon>Candidatus Entotheonellales</taxon>
        <taxon>Candidatus Entotheonellaceae</taxon>
        <taxon>Candidatus Entotheonella</taxon>
    </lineage>
</organism>
<keyword evidence="6 8" id="KW-0315">Glutamine amidotransferase</keyword>
<feature type="site" description="Important for beta-aspartyl-AMP intermediate formation" evidence="10">
    <location>
        <position position="356"/>
    </location>
</feature>
<dbReference type="NCBIfam" id="TIGR01536">
    <property type="entry name" value="asn_synth_AEB"/>
    <property type="match status" value="1"/>
</dbReference>
<evidence type="ECO:0000256" key="8">
    <source>
        <dbReference type="PIRSR" id="PIRSR001589-1"/>
    </source>
</evidence>
<comment type="catalytic activity">
    <reaction evidence="7">
        <text>L-aspartate + L-glutamine + ATP + H2O = L-asparagine + L-glutamate + AMP + diphosphate + H(+)</text>
        <dbReference type="Rhea" id="RHEA:12228"/>
        <dbReference type="ChEBI" id="CHEBI:15377"/>
        <dbReference type="ChEBI" id="CHEBI:15378"/>
        <dbReference type="ChEBI" id="CHEBI:29985"/>
        <dbReference type="ChEBI" id="CHEBI:29991"/>
        <dbReference type="ChEBI" id="CHEBI:30616"/>
        <dbReference type="ChEBI" id="CHEBI:33019"/>
        <dbReference type="ChEBI" id="CHEBI:58048"/>
        <dbReference type="ChEBI" id="CHEBI:58359"/>
        <dbReference type="ChEBI" id="CHEBI:456215"/>
        <dbReference type="EC" id="6.3.5.4"/>
    </reaction>
</comment>
<dbReference type="GO" id="GO:0005524">
    <property type="term" value="F:ATP binding"/>
    <property type="evidence" value="ECO:0007669"/>
    <property type="project" value="UniProtKB-KW"/>
</dbReference>
<dbReference type="SUPFAM" id="SSF52402">
    <property type="entry name" value="Adenine nucleotide alpha hydrolases-like"/>
    <property type="match status" value="1"/>
</dbReference>
<dbReference type="EC" id="6.3.5.4" evidence="3"/>
<dbReference type="PROSITE" id="PS51278">
    <property type="entry name" value="GATASE_TYPE_2"/>
    <property type="match status" value="1"/>
</dbReference>
<evidence type="ECO:0000256" key="3">
    <source>
        <dbReference type="ARBA" id="ARBA00012737"/>
    </source>
</evidence>
<dbReference type="GO" id="GO:0004066">
    <property type="term" value="F:asparagine synthase (glutamine-hydrolyzing) activity"/>
    <property type="evidence" value="ECO:0007669"/>
    <property type="project" value="UniProtKB-EC"/>
</dbReference>
<dbReference type="GO" id="GO:0006529">
    <property type="term" value="P:asparagine biosynthetic process"/>
    <property type="evidence" value="ECO:0007669"/>
    <property type="project" value="UniProtKB-KW"/>
</dbReference>
<comment type="similarity">
    <text evidence="2">Belongs to the asparagine synthetase family.</text>
</comment>
<dbReference type="InterPro" id="IPR014729">
    <property type="entry name" value="Rossmann-like_a/b/a_fold"/>
</dbReference>
<keyword evidence="8" id="KW-0028">Amino-acid biosynthesis</keyword>
<dbReference type="PANTHER" id="PTHR43284:SF1">
    <property type="entry name" value="ASPARAGINE SYNTHETASE"/>
    <property type="match status" value="1"/>
</dbReference>
<evidence type="ECO:0000256" key="6">
    <source>
        <dbReference type="ARBA" id="ARBA00022962"/>
    </source>
</evidence>
<dbReference type="Pfam" id="PF00733">
    <property type="entry name" value="Asn_synthase"/>
    <property type="match status" value="1"/>
</dbReference>
<dbReference type="PANTHER" id="PTHR43284">
    <property type="entry name" value="ASPARAGINE SYNTHETASE (GLUTAMINE-HYDROLYZING)"/>
    <property type="match status" value="1"/>
</dbReference>
<keyword evidence="5 9" id="KW-0067">ATP-binding</keyword>
<proteinExistence type="inferred from homology"/>
<dbReference type="InterPro" id="IPR001962">
    <property type="entry name" value="Asn_synthase"/>
</dbReference>
<dbReference type="Proteomes" id="UP000019140">
    <property type="component" value="Unassembled WGS sequence"/>
</dbReference>